<dbReference type="RefSeq" id="WP_111730722.1">
    <property type="nucleotide sequence ID" value="NZ_QHKO01000007.1"/>
</dbReference>
<sequence length="252" mass="27717">MSQPTRAAIILAAGFGSRLQADEGHKLLAQVEGRPMIDHHSSGLHRLGVDHLVVVTGYAHHALEAQLQNVELPEGMRLSCVFNPDFEGKNGTSVLAGVNALRQSGHQGAFWLTMSDHLFEPALFDDLAAEFAPKPEREGALMIDRKLETIFDMPDATKLRLAPTDFDIGKELKRFDAVDAGLFWCGPGFVRALEDAKSRLGDCTTSDAVRALHARQAFEFWDIGARLWQDVDTPGARAHAEMLIKGWRATAH</sequence>
<proteinExistence type="predicted"/>
<dbReference type="Proteomes" id="UP000249169">
    <property type="component" value="Unassembled WGS sequence"/>
</dbReference>
<dbReference type="Pfam" id="PF12804">
    <property type="entry name" value="NTP_transf_3"/>
    <property type="match status" value="1"/>
</dbReference>
<evidence type="ECO:0000313" key="3">
    <source>
        <dbReference type="Proteomes" id="UP000249169"/>
    </source>
</evidence>
<accession>A0A328C6J5</accession>
<dbReference type="InterPro" id="IPR025877">
    <property type="entry name" value="MobA-like_NTP_Trfase"/>
</dbReference>
<dbReference type="GO" id="GO:0016779">
    <property type="term" value="F:nucleotidyltransferase activity"/>
    <property type="evidence" value="ECO:0007669"/>
    <property type="project" value="UniProtKB-ARBA"/>
</dbReference>
<dbReference type="PANTHER" id="PTHR43777:SF1">
    <property type="entry name" value="MOLYBDENUM COFACTOR CYTIDYLYLTRANSFERASE"/>
    <property type="match status" value="1"/>
</dbReference>
<reference evidence="2 3" key="1">
    <citation type="submission" date="2018-05" db="EMBL/GenBank/DDBJ databases">
        <title>Lujinxingia marina gen. nov. sp. nov., a new facultative anaerobic member of the class Deltaproteobacteria, and proposal of Lujinxingaceae fam. nov.</title>
        <authorList>
            <person name="Li C.-M."/>
        </authorList>
    </citation>
    <scope>NUCLEOTIDE SEQUENCE [LARGE SCALE GENOMIC DNA]</scope>
    <source>
        <strain evidence="2 3">B210</strain>
    </source>
</reference>
<dbReference type="EMBL" id="QHKO01000007">
    <property type="protein sequence ID" value="RAL20991.1"/>
    <property type="molecule type" value="Genomic_DNA"/>
</dbReference>
<feature type="domain" description="MobA-like NTP transferase" evidence="1">
    <location>
        <begin position="8"/>
        <end position="135"/>
    </location>
</feature>
<keyword evidence="3" id="KW-1185">Reference proteome</keyword>
<dbReference type="AlphaFoldDB" id="A0A328C6J5"/>
<name>A0A328C6J5_9DELT</name>
<protein>
    <recommendedName>
        <fullName evidence="1">MobA-like NTP transferase domain-containing protein</fullName>
    </recommendedName>
</protein>
<comment type="caution">
    <text evidence="2">The sequence shown here is derived from an EMBL/GenBank/DDBJ whole genome shotgun (WGS) entry which is preliminary data.</text>
</comment>
<evidence type="ECO:0000313" key="2">
    <source>
        <dbReference type="EMBL" id="RAL20991.1"/>
    </source>
</evidence>
<dbReference type="InterPro" id="IPR029044">
    <property type="entry name" value="Nucleotide-diphossugar_trans"/>
</dbReference>
<dbReference type="OrthoDB" id="9788272at2"/>
<gene>
    <name evidence="2" type="ORF">DL240_15080</name>
</gene>
<dbReference type="Gene3D" id="3.90.550.10">
    <property type="entry name" value="Spore Coat Polysaccharide Biosynthesis Protein SpsA, Chain A"/>
    <property type="match status" value="1"/>
</dbReference>
<dbReference type="PANTHER" id="PTHR43777">
    <property type="entry name" value="MOLYBDENUM COFACTOR CYTIDYLYLTRANSFERASE"/>
    <property type="match status" value="1"/>
</dbReference>
<evidence type="ECO:0000259" key="1">
    <source>
        <dbReference type="Pfam" id="PF12804"/>
    </source>
</evidence>
<organism evidence="2 3">
    <name type="scientific">Lujinxingia litoralis</name>
    <dbReference type="NCBI Taxonomy" id="2211119"/>
    <lineage>
        <taxon>Bacteria</taxon>
        <taxon>Deltaproteobacteria</taxon>
        <taxon>Bradymonadales</taxon>
        <taxon>Lujinxingiaceae</taxon>
        <taxon>Lujinxingia</taxon>
    </lineage>
</organism>
<dbReference type="SUPFAM" id="SSF53448">
    <property type="entry name" value="Nucleotide-diphospho-sugar transferases"/>
    <property type="match status" value="1"/>
</dbReference>